<dbReference type="AlphaFoldDB" id="A0AAP2CR42"/>
<dbReference type="EMBL" id="JADQAZ010000002">
    <property type="protein sequence ID" value="MBT0957991.1"/>
    <property type="molecule type" value="Genomic_DNA"/>
</dbReference>
<evidence type="ECO:0000313" key="2">
    <source>
        <dbReference type="Proteomes" id="UP001315686"/>
    </source>
</evidence>
<organism evidence="1 2">
    <name type="scientific">Harenicola maris</name>
    <dbReference type="NCBI Taxonomy" id="2841044"/>
    <lineage>
        <taxon>Bacteria</taxon>
        <taxon>Pseudomonadati</taxon>
        <taxon>Pseudomonadota</taxon>
        <taxon>Alphaproteobacteria</taxon>
        <taxon>Rhodobacterales</taxon>
        <taxon>Paracoccaceae</taxon>
        <taxon>Harenicola</taxon>
    </lineage>
</organism>
<dbReference type="Proteomes" id="UP001315686">
    <property type="component" value="Unassembled WGS sequence"/>
</dbReference>
<name>A0AAP2CR42_9RHOB</name>
<evidence type="ECO:0000313" key="1">
    <source>
        <dbReference type="EMBL" id="MBT0957991.1"/>
    </source>
</evidence>
<keyword evidence="2" id="KW-1185">Reference proteome</keyword>
<proteinExistence type="predicted"/>
<protein>
    <submittedName>
        <fullName evidence="1">Uncharacterized protein</fullName>
    </submittedName>
</protein>
<sequence>MRILEQTIHNAHYNRDFGRVEARVSMVVKGRPGTAIHSQSVLVSVPARASESDKSLRERLLIEAEQTLEMLAPPQELYAHMPMAA</sequence>
<accession>A0AAP2CR42</accession>
<comment type="caution">
    <text evidence="1">The sequence shown here is derived from an EMBL/GenBank/DDBJ whole genome shotgun (WGS) entry which is preliminary data.</text>
</comment>
<reference evidence="1 2" key="1">
    <citation type="journal article" date="2021" name="Arch. Microbiol.">
        <title>Harenicola maris gen. nov., sp. nov. isolated from the Sea of Japan shallow sediments.</title>
        <authorList>
            <person name="Romanenko L.A."/>
            <person name="Kurilenko V.V."/>
            <person name="Chernysheva N.Y."/>
            <person name="Tekutyeva L.A."/>
            <person name="Velansky P.V."/>
            <person name="Svetashev V.I."/>
            <person name="Isaeva M.P."/>
        </authorList>
    </citation>
    <scope>NUCLEOTIDE SEQUENCE [LARGE SCALE GENOMIC DNA]</scope>
    <source>
        <strain evidence="1 2">KMM 3653</strain>
    </source>
</reference>
<dbReference type="RefSeq" id="WP_327794207.1">
    <property type="nucleotide sequence ID" value="NZ_JADQAZ010000002.1"/>
</dbReference>
<gene>
    <name evidence="1" type="ORF">IV417_11365</name>
</gene>